<dbReference type="SUPFAM" id="SSF55031">
    <property type="entry name" value="Bacterial exopeptidase dimerisation domain"/>
    <property type="match status" value="1"/>
</dbReference>
<evidence type="ECO:0000256" key="4">
    <source>
        <dbReference type="ARBA" id="ARBA00022723"/>
    </source>
</evidence>
<dbReference type="GO" id="GO:0046872">
    <property type="term" value="F:metal ion binding"/>
    <property type="evidence" value="ECO:0007669"/>
    <property type="project" value="UniProtKB-KW"/>
</dbReference>
<evidence type="ECO:0000256" key="2">
    <source>
        <dbReference type="ARBA" id="ARBA00001947"/>
    </source>
</evidence>
<dbReference type="Proteomes" id="UP000325576">
    <property type="component" value="Unassembled WGS sequence"/>
</dbReference>
<evidence type="ECO:0000256" key="3">
    <source>
        <dbReference type="ARBA" id="ARBA00006247"/>
    </source>
</evidence>
<dbReference type="PANTHER" id="PTHR43808:SF25">
    <property type="entry name" value="PEPTIDASE M20 DIMERISATION DOMAIN-CONTAINING PROTEIN"/>
    <property type="match status" value="1"/>
</dbReference>
<evidence type="ECO:0000256" key="1">
    <source>
        <dbReference type="ARBA" id="ARBA00001941"/>
    </source>
</evidence>
<comment type="similarity">
    <text evidence="3">Belongs to the peptidase M20A family.</text>
</comment>
<dbReference type="AlphaFoldDB" id="A0A5N5DZK8"/>
<evidence type="ECO:0000256" key="6">
    <source>
        <dbReference type="ARBA" id="ARBA00022833"/>
    </source>
</evidence>
<evidence type="ECO:0000256" key="7">
    <source>
        <dbReference type="ARBA" id="ARBA00023285"/>
    </source>
</evidence>
<feature type="domain" description="Peptidase M20 dimerisation" evidence="8">
    <location>
        <begin position="218"/>
        <end position="339"/>
    </location>
</feature>
<dbReference type="InterPro" id="IPR010182">
    <property type="entry name" value="ArgE/DapE"/>
</dbReference>
<evidence type="ECO:0000259" key="8">
    <source>
        <dbReference type="Pfam" id="PF07687"/>
    </source>
</evidence>
<dbReference type="InterPro" id="IPR011650">
    <property type="entry name" value="Peptidase_M20_dimer"/>
</dbReference>
<protein>
    <recommendedName>
        <fullName evidence="8">Peptidase M20 dimerisation domain-containing protein</fullName>
    </recommendedName>
</protein>
<keyword evidence="7" id="KW-0170">Cobalt</keyword>
<gene>
    <name evidence="9" type="ORF">BS297_25725</name>
</gene>
<comment type="cofactor">
    <cofactor evidence="1">
        <name>Co(2+)</name>
        <dbReference type="ChEBI" id="CHEBI:48828"/>
    </cofactor>
</comment>
<dbReference type="NCBIfam" id="TIGR01910">
    <property type="entry name" value="DapE-ArgE"/>
    <property type="match status" value="1"/>
</dbReference>
<dbReference type="GO" id="GO:0016787">
    <property type="term" value="F:hydrolase activity"/>
    <property type="evidence" value="ECO:0007669"/>
    <property type="project" value="UniProtKB-KW"/>
</dbReference>
<dbReference type="InterPro" id="IPR002933">
    <property type="entry name" value="Peptidase_M20"/>
</dbReference>
<accession>A0A5N5DZK8</accession>
<organism evidence="9 10">
    <name type="scientific">Rhodococcus erythropolis</name>
    <name type="common">Arthrobacter picolinophilus</name>
    <dbReference type="NCBI Taxonomy" id="1833"/>
    <lineage>
        <taxon>Bacteria</taxon>
        <taxon>Bacillati</taxon>
        <taxon>Actinomycetota</taxon>
        <taxon>Actinomycetes</taxon>
        <taxon>Mycobacteriales</taxon>
        <taxon>Nocardiaceae</taxon>
        <taxon>Rhodococcus</taxon>
        <taxon>Rhodococcus erythropolis group</taxon>
    </lineage>
</organism>
<keyword evidence="4" id="KW-0479">Metal-binding</keyword>
<dbReference type="SUPFAM" id="SSF53187">
    <property type="entry name" value="Zn-dependent exopeptidases"/>
    <property type="match status" value="1"/>
</dbReference>
<evidence type="ECO:0000313" key="9">
    <source>
        <dbReference type="EMBL" id="KAB2582452.1"/>
    </source>
</evidence>
<dbReference type="InterPro" id="IPR050072">
    <property type="entry name" value="Peptidase_M20A"/>
</dbReference>
<proteinExistence type="inferred from homology"/>
<dbReference type="Gene3D" id="3.40.630.10">
    <property type="entry name" value="Zn peptidases"/>
    <property type="match status" value="1"/>
</dbReference>
<dbReference type="Pfam" id="PF01546">
    <property type="entry name" value="Peptidase_M20"/>
    <property type="match status" value="1"/>
</dbReference>
<dbReference type="Gene3D" id="3.30.70.360">
    <property type="match status" value="1"/>
</dbReference>
<sequence>MVSNPTELSGPSSEVAAKRRAFDAVDALAEDMVTVLSEIIAIPSVNPKYPGQSYDQVVGLEGKVSNVLSEIYQDSGADVERWEVEAKRTNAVGTVSGSGGGRSLIYNGHVDVVPPGNVARWESGDPFSGRIDGDRVWGRGASDMKAGLVAQAFAVKALQRAGISLRGDLIIQAVVGEEVMDHECGISSTLERGYRADAAVVAEPSGPTQLGVIPVTPGLLWFSVTVAGKATHSSMRGQTIRAGGGGSKVGVNAIDKGFLVFQALQRLEEEWAFTKTHPLFAPGHFSIHPGVVTGGPHGVLVPFILSEYMTIEYCVWYPPQDDPETVKQEIEAQIESIARTDGWLRDNPPTVEWKLSWPANDPGESAAEITQAISQAHIAAAGGTRFAGAPTVAGFCAVEDTSFLTMAGVPAISYGPGDLRVSHADDEYCLIDEVHTAARTFAALAIDWCGLEEQAE</sequence>
<dbReference type="Pfam" id="PF07687">
    <property type="entry name" value="M20_dimer"/>
    <property type="match status" value="1"/>
</dbReference>
<dbReference type="EMBL" id="MRBO01000687">
    <property type="protein sequence ID" value="KAB2582452.1"/>
    <property type="molecule type" value="Genomic_DNA"/>
</dbReference>
<evidence type="ECO:0000256" key="5">
    <source>
        <dbReference type="ARBA" id="ARBA00022801"/>
    </source>
</evidence>
<keyword evidence="6" id="KW-0862">Zinc</keyword>
<dbReference type="InterPro" id="IPR036264">
    <property type="entry name" value="Bact_exopeptidase_dim_dom"/>
</dbReference>
<reference evidence="9 10" key="1">
    <citation type="journal article" date="2017" name="Poromechanics V (2013)">
        <title>Genomic Characterization of the Arsenic-Tolerant Actinobacterium, &lt;i&gt;Rhodococcus erythropolis&lt;/i&gt; S43.</title>
        <authorList>
            <person name="Retamal-Morales G."/>
            <person name="Mehnert M."/>
            <person name="Schwabe R."/>
            <person name="Tischler D."/>
            <person name="Schloemann M."/>
            <person name="Levican G.J."/>
        </authorList>
    </citation>
    <scope>NUCLEOTIDE SEQUENCE [LARGE SCALE GENOMIC DNA]</scope>
    <source>
        <strain evidence="9 10">S43</strain>
    </source>
</reference>
<comment type="caution">
    <text evidence="9">The sequence shown here is derived from an EMBL/GenBank/DDBJ whole genome shotgun (WGS) entry which is preliminary data.</text>
</comment>
<comment type="cofactor">
    <cofactor evidence="2">
        <name>Zn(2+)</name>
        <dbReference type="ChEBI" id="CHEBI:29105"/>
    </cofactor>
</comment>
<name>A0A5N5DZK8_RHOER</name>
<keyword evidence="5" id="KW-0378">Hydrolase</keyword>
<dbReference type="PANTHER" id="PTHR43808">
    <property type="entry name" value="ACETYLORNITHINE DEACETYLASE"/>
    <property type="match status" value="1"/>
</dbReference>
<evidence type="ECO:0000313" key="10">
    <source>
        <dbReference type="Proteomes" id="UP000325576"/>
    </source>
</evidence>